<dbReference type="OrthoDB" id="424193at2759"/>
<dbReference type="Proteomes" id="UP000789595">
    <property type="component" value="Unassembled WGS sequence"/>
</dbReference>
<accession>A0A8J2WZ05</accession>
<evidence type="ECO:0000256" key="1">
    <source>
        <dbReference type="ARBA" id="ARBA00022729"/>
    </source>
</evidence>
<name>A0A8J2WZ05_9STRA</name>
<dbReference type="PANTHER" id="PTHR44103:SF1">
    <property type="entry name" value="PROPROTEIN CONVERTASE P"/>
    <property type="match status" value="1"/>
</dbReference>
<keyword evidence="1 2" id="KW-0732">Signal</keyword>
<dbReference type="Gene3D" id="2.130.10.130">
    <property type="entry name" value="Integrin alpha, N-terminal"/>
    <property type="match status" value="1"/>
</dbReference>
<evidence type="ECO:0000256" key="2">
    <source>
        <dbReference type="SAM" id="SignalP"/>
    </source>
</evidence>
<evidence type="ECO:0000313" key="4">
    <source>
        <dbReference type="Proteomes" id="UP000789595"/>
    </source>
</evidence>
<reference evidence="3" key="1">
    <citation type="submission" date="2021-11" db="EMBL/GenBank/DDBJ databases">
        <authorList>
            <consortium name="Genoscope - CEA"/>
            <person name="William W."/>
        </authorList>
    </citation>
    <scope>NUCLEOTIDE SEQUENCE</scope>
</reference>
<dbReference type="PANTHER" id="PTHR44103">
    <property type="entry name" value="PROPROTEIN CONVERTASE P"/>
    <property type="match status" value="1"/>
</dbReference>
<dbReference type="Pfam" id="PF13517">
    <property type="entry name" value="FG-GAP_3"/>
    <property type="match status" value="1"/>
</dbReference>
<protein>
    <recommendedName>
        <fullName evidence="5">ASPIC/UnbV domain-containing protein</fullName>
    </recommendedName>
</protein>
<proteinExistence type="predicted"/>
<gene>
    <name evidence="3" type="ORF">PECAL_4P14200</name>
</gene>
<feature type="signal peptide" evidence="2">
    <location>
        <begin position="1"/>
        <end position="15"/>
    </location>
</feature>
<keyword evidence="4" id="KW-1185">Reference proteome</keyword>
<organism evidence="3 4">
    <name type="scientific">Pelagomonas calceolata</name>
    <dbReference type="NCBI Taxonomy" id="35677"/>
    <lineage>
        <taxon>Eukaryota</taxon>
        <taxon>Sar</taxon>
        <taxon>Stramenopiles</taxon>
        <taxon>Ochrophyta</taxon>
        <taxon>Pelagophyceae</taxon>
        <taxon>Pelagomonadales</taxon>
        <taxon>Pelagomonadaceae</taxon>
        <taxon>Pelagomonas</taxon>
    </lineage>
</organism>
<dbReference type="InterPro" id="IPR013517">
    <property type="entry name" value="FG-GAP"/>
</dbReference>
<evidence type="ECO:0000313" key="3">
    <source>
        <dbReference type="EMBL" id="CAH0374152.1"/>
    </source>
</evidence>
<dbReference type="AlphaFoldDB" id="A0A8J2WZ05"/>
<dbReference type="SUPFAM" id="SSF69318">
    <property type="entry name" value="Integrin alpha N-terminal domain"/>
    <property type="match status" value="2"/>
</dbReference>
<sequence>MARTLLLVLLAAAAAEECVEDEVDIARIHATDDDAAADVVAAVLSDEAVVVEGVDDAFLTLLSEATNWTHHAGIREGLRDLVPSLRLVNGSADARWGCRTGGCRLRDMHKDAPLPTLDSLCVPSWRLQVEGITSFVSYKRTPAERGVSIGEPYVSSTIAVTTLKPGDLLIHPGGWRPYYTKGSKRALTGALALENAGKRLWSSPARVRARASGPAFPSKKLLEACPDVLSYDGFSRSVDEDEHCPLPSQPGSGCVQTPPPPKLKWPTSDIDVGYHAAPAAYDVDGDGDFDLVIGDAAGRVSYYENTGTSKKPQFEFVNSIHAHAAMAAPALADLDGDSYPELAVGGADPAIAFFNLTYEPFHDTLRLTSEWRHLGPIFVDVDDDGDLDLLVAASGLFDSVGLIKNVGSRTAPRFEVRRDGYANVRRLDLLGLEAPASRFAVGAPSYLDPENRTWVPTSSIAVGDEGHGLHYMRLMKDADPYLARTPLFWTAPLQDLDLEALGRSKTFPLPVHEAPAPCLADFNGDGVDDLILGGRYGTLLYFDGALPAPKKWGGRKAPPVPE</sequence>
<dbReference type="EMBL" id="CAKKNE010000004">
    <property type="protein sequence ID" value="CAH0374152.1"/>
    <property type="molecule type" value="Genomic_DNA"/>
</dbReference>
<evidence type="ECO:0008006" key="5">
    <source>
        <dbReference type="Google" id="ProtNLM"/>
    </source>
</evidence>
<comment type="caution">
    <text evidence="3">The sequence shown here is derived from an EMBL/GenBank/DDBJ whole genome shotgun (WGS) entry which is preliminary data.</text>
</comment>
<feature type="chain" id="PRO_5035304363" description="ASPIC/UnbV domain-containing protein" evidence="2">
    <location>
        <begin position="16"/>
        <end position="562"/>
    </location>
</feature>
<dbReference type="InterPro" id="IPR028994">
    <property type="entry name" value="Integrin_alpha_N"/>
</dbReference>